<evidence type="ECO:0000313" key="3">
    <source>
        <dbReference type="Proteomes" id="UP000325507"/>
    </source>
</evidence>
<evidence type="ECO:0000256" key="1">
    <source>
        <dbReference type="SAM" id="MobiDB-lite"/>
    </source>
</evidence>
<dbReference type="EMBL" id="MN184886">
    <property type="protein sequence ID" value="QEQ94813.1"/>
    <property type="molecule type" value="Genomic_DNA"/>
</dbReference>
<evidence type="ECO:0000313" key="2">
    <source>
        <dbReference type="EMBL" id="QEQ94813.1"/>
    </source>
</evidence>
<gene>
    <name evidence="2" type="ORF">pEpSNUABM08_66</name>
</gene>
<organism evidence="2 3">
    <name type="scientific">Erwinia phage pEp_SNUABM_08</name>
    <dbReference type="NCBI Taxonomy" id="2593268"/>
    <lineage>
        <taxon>Viruses</taxon>
        <taxon>Duplodnaviria</taxon>
        <taxon>Heunggongvirae</taxon>
        <taxon>Uroviricota</taxon>
        <taxon>Caudoviricetes</taxon>
        <taxon>Casjensviridae</taxon>
        <taxon>Gwanakrovirus</taxon>
        <taxon>Gwanakrovirus SNUABM08</taxon>
    </lineage>
</organism>
<proteinExistence type="predicted"/>
<accession>A0A5J6DB17</accession>
<name>A0A5J6DB17_9CAUD</name>
<keyword evidence="3" id="KW-1185">Reference proteome</keyword>
<sequence>MTDNMHKTQLQLVPKNGQPGWITLADIPDRGTTFIMQRYLLTHIETQIDREEGMALVKALLQHFDAPAPSTIPHGHGPVGAFYAQLDEARAQDHTHISLSRGHANLLAEHIRLLEEQLAALQSQVHDRDRVRRLNEHAAIINLLGHVEDGSDQTVAIFQDDATRTWWVRAGKREEYGDTLSDALRAHFPGADHDSQQMHKSLSEPSRPKEPCCAVTKEELSLLENGDYTPEELWGVGGKKTCPKCVGGKNGTD</sequence>
<protein>
    <submittedName>
        <fullName evidence="2">Uncharacterized protein</fullName>
    </submittedName>
</protein>
<dbReference type="Proteomes" id="UP000325507">
    <property type="component" value="Segment"/>
</dbReference>
<reference evidence="2 3" key="1">
    <citation type="submission" date="2019-07" db="EMBL/GenBank/DDBJ databases">
        <title>Complete genome sequence of bacteriophage infecting Erwinia pyrifoliae.</title>
        <authorList>
            <person name="Kim S.G."/>
            <person name="Park S.C."/>
        </authorList>
    </citation>
    <scope>NUCLEOTIDE SEQUENCE [LARGE SCALE GENOMIC DNA]</scope>
</reference>
<feature type="region of interest" description="Disordered" evidence="1">
    <location>
        <begin position="190"/>
        <end position="211"/>
    </location>
</feature>